<feature type="region of interest" description="Disordered" evidence="1">
    <location>
        <begin position="387"/>
        <end position="445"/>
    </location>
</feature>
<accession>A0A9J6B403</accession>
<reference evidence="2 3" key="1">
    <citation type="submission" date="2020-09" db="EMBL/GenBank/DDBJ databases">
        <title>De no assembly of potato wild relative species, Solanum commersonii.</title>
        <authorList>
            <person name="Cho K."/>
        </authorList>
    </citation>
    <scope>NUCLEOTIDE SEQUENCE [LARGE SCALE GENOMIC DNA]</scope>
    <source>
        <strain evidence="2">LZ3.2</strain>
        <tissue evidence="2">Leaf</tissue>
    </source>
</reference>
<dbReference type="Proteomes" id="UP000824120">
    <property type="component" value="Chromosome 1"/>
</dbReference>
<evidence type="ECO:0008006" key="4">
    <source>
        <dbReference type="Google" id="ProtNLM"/>
    </source>
</evidence>
<dbReference type="OrthoDB" id="424974at2759"/>
<feature type="compositionally biased region" description="Polar residues" evidence="1">
    <location>
        <begin position="81"/>
        <end position="113"/>
    </location>
</feature>
<organism evidence="2 3">
    <name type="scientific">Solanum commersonii</name>
    <name type="common">Commerson's wild potato</name>
    <name type="synonym">Commerson's nightshade</name>
    <dbReference type="NCBI Taxonomy" id="4109"/>
    <lineage>
        <taxon>Eukaryota</taxon>
        <taxon>Viridiplantae</taxon>
        <taxon>Streptophyta</taxon>
        <taxon>Embryophyta</taxon>
        <taxon>Tracheophyta</taxon>
        <taxon>Spermatophyta</taxon>
        <taxon>Magnoliopsida</taxon>
        <taxon>eudicotyledons</taxon>
        <taxon>Gunneridae</taxon>
        <taxon>Pentapetalae</taxon>
        <taxon>asterids</taxon>
        <taxon>lamiids</taxon>
        <taxon>Solanales</taxon>
        <taxon>Solanaceae</taxon>
        <taxon>Solanoideae</taxon>
        <taxon>Solaneae</taxon>
        <taxon>Solanum</taxon>
    </lineage>
</organism>
<evidence type="ECO:0000313" key="2">
    <source>
        <dbReference type="EMBL" id="KAG5631344.1"/>
    </source>
</evidence>
<dbReference type="PANTHER" id="PTHR31286">
    <property type="entry name" value="GLYCINE-RICH CELL WALL STRUCTURAL PROTEIN 1.8-LIKE"/>
    <property type="match status" value="1"/>
</dbReference>
<evidence type="ECO:0000313" key="3">
    <source>
        <dbReference type="Proteomes" id="UP000824120"/>
    </source>
</evidence>
<comment type="caution">
    <text evidence="2">The sequence shown here is derived from an EMBL/GenBank/DDBJ whole genome shotgun (WGS) entry which is preliminary data.</text>
</comment>
<dbReference type="EMBL" id="JACXVP010000001">
    <property type="protein sequence ID" value="KAG5631344.1"/>
    <property type="molecule type" value="Genomic_DNA"/>
</dbReference>
<feature type="compositionally biased region" description="Basic and acidic residues" evidence="1">
    <location>
        <begin position="161"/>
        <end position="170"/>
    </location>
</feature>
<dbReference type="InterPro" id="IPR040256">
    <property type="entry name" value="At4g02000-like"/>
</dbReference>
<feature type="compositionally biased region" description="Low complexity" evidence="1">
    <location>
        <begin position="203"/>
        <end position="221"/>
    </location>
</feature>
<evidence type="ECO:0000256" key="1">
    <source>
        <dbReference type="SAM" id="MobiDB-lite"/>
    </source>
</evidence>
<sequence length="445" mass="50601">MNTGKSSKKSPERRLQICLPSRQFYGDLNTGDYSPGEEGTFSHDHVGPNGQQQDLQSREKQKLAMNLKQGDTRLSQDENDQPGNAKSTTLEVIEVESSSHFSFGIKPTSTLPSNGGEKRPCKTNNYNNEFDHGHSAKGQKNGMLNDPEQGWGNFQSQQQVERNHSSEKKKGQFPLSDQGGNSEPNNYHEFPKISSNFDRHTIPNQKGQQNNPPNQSKGPSNTNENQKTKKDQSTEPTPYTVVQTLAARLRQIHATHSTSIELVPPRHNTKQGQPAMIYDMDGFMNKLVVDYKPEVETPIVPIWVLLPGLPWHCFKKEFITPLLESVDKVLYLDTTSIKRTRASMAKVKVQVDLTKTRPRHVWIGLDDEDLIIGRWDEDFKRRKELGVEMKNMNKGEQGQQGGDQRHNRTSEQEGNTNKTPRMGTIHKEPEQQKEEEWQAVKKKKQ</sequence>
<keyword evidence="3" id="KW-1185">Reference proteome</keyword>
<dbReference type="AlphaFoldDB" id="A0A9J6B403"/>
<feature type="compositionally biased region" description="Basic and acidic residues" evidence="1">
    <location>
        <begin position="425"/>
        <end position="439"/>
    </location>
</feature>
<name>A0A9J6B403_SOLCO</name>
<proteinExistence type="predicted"/>
<feature type="region of interest" description="Disordered" evidence="1">
    <location>
        <begin position="24"/>
        <end position="238"/>
    </location>
</feature>
<gene>
    <name evidence="2" type="ORF">H5410_003061</name>
</gene>
<dbReference type="PANTHER" id="PTHR31286:SF177">
    <property type="entry name" value="ENDONUCLEASE_EXONUCLEASE_PHOSPHATASE"/>
    <property type="match status" value="1"/>
</dbReference>
<protein>
    <recommendedName>
        <fullName evidence="4">DUF4283 domain-containing protein</fullName>
    </recommendedName>
</protein>